<evidence type="ECO:0000256" key="4">
    <source>
        <dbReference type="ARBA" id="ARBA00022801"/>
    </source>
</evidence>
<dbReference type="AlphaFoldDB" id="A0A6G7PTI4"/>
<dbReference type="FunFam" id="1.20.1540.10:FF:000027">
    <property type="entry name" value="Rhomboid family intramembrane serine protease"/>
    <property type="match status" value="1"/>
</dbReference>
<accession>A0A6G7PTI4</accession>
<evidence type="ECO:0000256" key="2">
    <source>
        <dbReference type="ARBA" id="ARBA00009045"/>
    </source>
</evidence>
<sequence length="250" mass="28553">MIPIQDSIPRRCPPLVTWGLIGLNTLVFLYELSLPRESLEHFFYLFGIVPARYTHPDWAVWFGLAMDDYWPFLTSMFLHGSWVHFIGNMWTLWIFGDNVEDQMGPWRFLIFYLLCGLAAGVVHVLLNPHSTVPTIGASGAISGVMGAYYALFPLARIIVMIPIFFFPFFFELPAILYLGLWFLIQLTSGTLSLALPAAHGGIAWWAHVGGFVAGVILYRFFLSRGRPCRYYPDESIPWGVNWPQGHQNYR</sequence>
<keyword evidence="5" id="KW-1133">Transmembrane helix</keyword>
<comment type="similarity">
    <text evidence="2">Belongs to the peptidase S54 family.</text>
</comment>
<keyword evidence="8" id="KW-0645">Protease</keyword>
<dbReference type="RefSeq" id="WP_166031217.1">
    <property type="nucleotide sequence ID" value="NZ_CP048877.1"/>
</dbReference>
<reference evidence="8 9" key="1">
    <citation type="submission" date="2020-02" db="EMBL/GenBank/DDBJ databases">
        <title>Genome analysis of Thermosulfuriphilus ammonigenes ST65T, an anaerobic thermophilic chemolithoautotrophic bacterium isolated from a deep-sea hydrothermal vent.</title>
        <authorList>
            <person name="Slobodkina G."/>
            <person name="Allioux M."/>
            <person name="Merkel A."/>
            <person name="Alain K."/>
            <person name="Jebbar M."/>
            <person name="Slobodkin A."/>
        </authorList>
    </citation>
    <scope>NUCLEOTIDE SEQUENCE [LARGE SCALE GENOMIC DNA]</scope>
    <source>
        <strain evidence="8 9">ST65</strain>
    </source>
</reference>
<feature type="domain" description="Peptidase S54 rhomboid" evidence="7">
    <location>
        <begin position="68"/>
        <end position="222"/>
    </location>
</feature>
<protein>
    <submittedName>
        <fullName evidence="8">Rhomboid family intramembrane serine protease</fullName>
    </submittedName>
</protein>
<dbReference type="Gene3D" id="1.20.1540.10">
    <property type="entry name" value="Rhomboid-like"/>
    <property type="match status" value="1"/>
</dbReference>
<dbReference type="SUPFAM" id="SSF144091">
    <property type="entry name" value="Rhomboid-like"/>
    <property type="match status" value="1"/>
</dbReference>
<dbReference type="PANTHER" id="PTHR43731">
    <property type="entry name" value="RHOMBOID PROTEASE"/>
    <property type="match status" value="1"/>
</dbReference>
<keyword evidence="6" id="KW-0472">Membrane</keyword>
<dbReference type="InterPro" id="IPR022764">
    <property type="entry name" value="Peptidase_S54_rhomboid_dom"/>
</dbReference>
<evidence type="ECO:0000256" key="5">
    <source>
        <dbReference type="ARBA" id="ARBA00022989"/>
    </source>
</evidence>
<dbReference type="InterPro" id="IPR035952">
    <property type="entry name" value="Rhomboid-like_sf"/>
</dbReference>
<gene>
    <name evidence="8" type="ORF">G4V39_01330</name>
</gene>
<dbReference type="PANTHER" id="PTHR43731:SF14">
    <property type="entry name" value="PRESENILIN-ASSOCIATED RHOMBOID-LIKE PROTEIN, MITOCHONDRIAL"/>
    <property type="match status" value="1"/>
</dbReference>
<evidence type="ECO:0000313" key="8">
    <source>
        <dbReference type="EMBL" id="QIJ70995.1"/>
    </source>
</evidence>
<comment type="subcellular location">
    <subcellularLocation>
        <location evidence="1">Membrane</location>
        <topology evidence="1">Multi-pass membrane protein</topology>
    </subcellularLocation>
</comment>
<dbReference type="EMBL" id="CP048877">
    <property type="protein sequence ID" value="QIJ70995.1"/>
    <property type="molecule type" value="Genomic_DNA"/>
</dbReference>
<keyword evidence="3" id="KW-0812">Transmembrane</keyword>
<proteinExistence type="inferred from homology"/>
<organism evidence="8 9">
    <name type="scientific">Thermosulfuriphilus ammonigenes</name>
    <dbReference type="NCBI Taxonomy" id="1936021"/>
    <lineage>
        <taxon>Bacteria</taxon>
        <taxon>Pseudomonadati</taxon>
        <taxon>Thermodesulfobacteriota</taxon>
        <taxon>Thermodesulfobacteria</taxon>
        <taxon>Thermodesulfobacteriales</taxon>
        <taxon>Thermodesulfobacteriaceae</taxon>
        <taxon>Thermosulfuriphilus</taxon>
    </lineage>
</organism>
<dbReference type="Proteomes" id="UP000502179">
    <property type="component" value="Chromosome"/>
</dbReference>
<evidence type="ECO:0000259" key="7">
    <source>
        <dbReference type="Pfam" id="PF01694"/>
    </source>
</evidence>
<evidence type="ECO:0000256" key="3">
    <source>
        <dbReference type="ARBA" id="ARBA00022692"/>
    </source>
</evidence>
<dbReference type="KEGG" id="tav:G4V39_01330"/>
<keyword evidence="9" id="KW-1185">Reference proteome</keyword>
<name>A0A6G7PTI4_9BACT</name>
<dbReference type="GO" id="GO:0006508">
    <property type="term" value="P:proteolysis"/>
    <property type="evidence" value="ECO:0007669"/>
    <property type="project" value="UniProtKB-KW"/>
</dbReference>
<dbReference type="InterPro" id="IPR050925">
    <property type="entry name" value="Rhomboid_protease_S54"/>
</dbReference>
<evidence type="ECO:0000256" key="1">
    <source>
        <dbReference type="ARBA" id="ARBA00004141"/>
    </source>
</evidence>
<dbReference type="GO" id="GO:0004252">
    <property type="term" value="F:serine-type endopeptidase activity"/>
    <property type="evidence" value="ECO:0007669"/>
    <property type="project" value="InterPro"/>
</dbReference>
<evidence type="ECO:0000313" key="9">
    <source>
        <dbReference type="Proteomes" id="UP000502179"/>
    </source>
</evidence>
<evidence type="ECO:0000256" key="6">
    <source>
        <dbReference type="ARBA" id="ARBA00023136"/>
    </source>
</evidence>
<dbReference type="GO" id="GO:0016020">
    <property type="term" value="C:membrane"/>
    <property type="evidence" value="ECO:0007669"/>
    <property type="project" value="UniProtKB-SubCell"/>
</dbReference>
<dbReference type="Pfam" id="PF01694">
    <property type="entry name" value="Rhomboid"/>
    <property type="match status" value="1"/>
</dbReference>
<keyword evidence="4" id="KW-0378">Hydrolase</keyword>